<comment type="caution">
    <text evidence="2">The sequence shown here is derived from an EMBL/GenBank/DDBJ whole genome shotgun (WGS) entry which is preliminary data.</text>
</comment>
<accession>A0A8S9X562</accession>
<feature type="transmembrane region" description="Helical" evidence="1">
    <location>
        <begin position="301"/>
        <end position="326"/>
    </location>
</feature>
<name>A0A8S9X562_APOLU</name>
<feature type="transmembrane region" description="Helical" evidence="1">
    <location>
        <begin position="187"/>
        <end position="209"/>
    </location>
</feature>
<keyword evidence="1" id="KW-0472">Membrane</keyword>
<feature type="transmembrane region" description="Helical" evidence="1">
    <location>
        <begin position="118"/>
        <end position="137"/>
    </location>
</feature>
<organism evidence="2 3">
    <name type="scientific">Apolygus lucorum</name>
    <name type="common">Small green plant bug</name>
    <name type="synonym">Lygocoris lucorum</name>
    <dbReference type="NCBI Taxonomy" id="248454"/>
    <lineage>
        <taxon>Eukaryota</taxon>
        <taxon>Metazoa</taxon>
        <taxon>Ecdysozoa</taxon>
        <taxon>Arthropoda</taxon>
        <taxon>Hexapoda</taxon>
        <taxon>Insecta</taxon>
        <taxon>Pterygota</taxon>
        <taxon>Neoptera</taxon>
        <taxon>Paraneoptera</taxon>
        <taxon>Hemiptera</taxon>
        <taxon>Heteroptera</taxon>
        <taxon>Panheteroptera</taxon>
        <taxon>Cimicomorpha</taxon>
        <taxon>Miridae</taxon>
        <taxon>Mirini</taxon>
        <taxon>Apolygus</taxon>
    </lineage>
</organism>
<evidence type="ECO:0000256" key="1">
    <source>
        <dbReference type="SAM" id="Phobius"/>
    </source>
</evidence>
<gene>
    <name evidence="2" type="ORF">GE061_003624</name>
</gene>
<sequence length="696" mass="79374">MSDTLSIRSRASSIFLKRPTTATTITTATASSMDVDHPATLLRPQKRLRWRDWLLALAELCMSFSWGSFIARAQSEETLRLRNMTPRDETIQRLFWNGFAAFGNLLMGQLADSYTRNYGIAVINIVGHFMLSSLFFMSEVISVSAKEAEYALLLSDIFVWLYIPIRATDFARYVYGMEQIVGSSRKVIFKLAFTLTLADQCGALLFLILNSSGVSFYIVAFVAFTCNGVVFYVYIYVLLPKKDANFNFTRGIALKMWGSVYTALMNRKKFAGRIKKKSWMDFAESKYEKNHVSKTKSLMKLFLLLLPTTGFLLFTGLSDDFFHIFWDELNQTGTANVYRRWAVNSATLLTMVFFEFIVMPLLKVCRIKMNFYRRFLLGYVALILALFFASITTLIMEKVQFGRDKAVIRIYNSKHTPVDVQSYDIGYSVLNYTVSNKSSRMVTYQTKRHRLMKVDIIIPDENPYVMHFSLEPYALVTYFFVDPNIVYRIAGQIPVLEGPPGFNDKRKPRCFVVNFIDSRTATVLDVTNIQTRAKTSVKVETGQVQVFQVEEGTYSFQVRDTLSRTEYEVLIGGVYGVYVYVDLDDYQIHVDKIIPENKTPMLMGLGVSIPMGIAKGVGMVALVAFVFTNSPEGLKGIATGFLFSLGQISSWILLFGFYTWHHYLSPYSLLLYSIIGSSLFFASGVLILKYRHLYKS</sequence>
<feature type="transmembrane region" description="Helical" evidence="1">
    <location>
        <begin position="601"/>
        <end position="627"/>
    </location>
</feature>
<feature type="transmembrane region" description="Helical" evidence="1">
    <location>
        <begin position="667"/>
        <end position="688"/>
    </location>
</feature>
<dbReference type="EMBL" id="WIXP02000011">
    <property type="protein sequence ID" value="KAF6203206.1"/>
    <property type="molecule type" value="Genomic_DNA"/>
</dbReference>
<evidence type="ECO:0000313" key="2">
    <source>
        <dbReference type="EMBL" id="KAF6203206.1"/>
    </source>
</evidence>
<feature type="transmembrane region" description="Helical" evidence="1">
    <location>
        <begin position="94"/>
        <end position="111"/>
    </location>
</feature>
<reference evidence="2" key="1">
    <citation type="journal article" date="2021" name="Mol. Ecol. Resour.">
        <title>Apolygus lucorum genome provides insights into omnivorousness and mesophyll feeding.</title>
        <authorList>
            <person name="Liu Y."/>
            <person name="Liu H."/>
            <person name="Wang H."/>
            <person name="Huang T."/>
            <person name="Liu B."/>
            <person name="Yang B."/>
            <person name="Yin L."/>
            <person name="Li B."/>
            <person name="Zhang Y."/>
            <person name="Zhang S."/>
            <person name="Jiang F."/>
            <person name="Zhang X."/>
            <person name="Ren Y."/>
            <person name="Wang B."/>
            <person name="Wang S."/>
            <person name="Lu Y."/>
            <person name="Wu K."/>
            <person name="Fan W."/>
            <person name="Wang G."/>
        </authorList>
    </citation>
    <scope>NUCLEOTIDE SEQUENCE</scope>
    <source>
        <strain evidence="2">12Hb</strain>
    </source>
</reference>
<evidence type="ECO:0000313" key="3">
    <source>
        <dbReference type="Proteomes" id="UP000466442"/>
    </source>
</evidence>
<proteinExistence type="predicted"/>
<keyword evidence="1" id="KW-1133">Transmembrane helix</keyword>
<dbReference type="OrthoDB" id="10556801at2759"/>
<feature type="transmembrane region" description="Helical" evidence="1">
    <location>
        <begin position="639"/>
        <end position="661"/>
    </location>
</feature>
<feature type="transmembrane region" description="Helical" evidence="1">
    <location>
        <begin position="215"/>
        <end position="239"/>
    </location>
</feature>
<protein>
    <submittedName>
        <fullName evidence="2">Uncharacterized protein</fullName>
    </submittedName>
</protein>
<dbReference type="Proteomes" id="UP000466442">
    <property type="component" value="Unassembled WGS sequence"/>
</dbReference>
<dbReference type="AlphaFoldDB" id="A0A8S9X562"/>
<keyword evidence="1" id="KW-0812">Transmembrane</keyword>
<keyword evidence="3" id="KW-1185">Reference proteome</keyword>
<feature type="transmembrane region" description="Helical" evidence="1">
    <location>
        <begin position="376"/>
        <end position="396"/>
    </location>
</feature>
<feature type="transmembrane region" description="Helical" evidence="1">
    <location>
        <begin position="346"/>
        <end position="364"/>
    </location>
</feature>